<protein>
    <submittedName>
        <fullName evidence="2">Uncharacterized protein</fullName>
    </submittedName>
</protein>
<dbReference type="EMBL" id="MU004356">
    <property type="protein sequence ID" value="KAF2654963.1"/>
    <property type="molecule type" value="Genomic_DNA"/>
</dbReference>
<feature type="compositionally biased region" description="Polar residues" evidence="1">
    <location>
        <begin position="1"/>
        <end position="11"/>
    </location>
</feature>
<organism evidence="2 3">
    <name type="scientific">Lophiostoma macrostomum CBS 122681</name>
    <dbReference type="NCBI Taxonomy" id="1314788"/>
    <lineage>
        <taxon>Eukaryota</taxon>
        <taxon>Fungi</taxon>
        <taxon>Dikarya</taxon>
        <taxon>Ascomycota</taxon>
        <taxon>Pezizomycotina</taxon>
        <taxon>Dothideomycetes</taxon>
        <taxon>Pleosporomycetidae</taxon>
        <taxon>Pleosporales</taxon>
        <taxon>Lophiostomataceae</taxon>
        <taxon>Lophiostoma</taxon>
    </lineage>
</organism>
<feature type="region of interest" description="Disordered" evidence="1">
    <location>
        <begin position="379"/>
        <end position="404"/>
    </location>
</feature>
<feature type="region of interest" description="Disordered" evidence="1">
    <location>
        <begin position="1"/>
        <end position="22"/>
    </location>
</feature>
<sequence length="506" mass="54662">MSSAGITTPAHSPQPVASDAPTNKMSLNNILCATAPLVDDQTRESAPASEAPGAVDTAKMLHTPSPDRDASVDVASTLGDTAASHAEDDTSNDANIPREFICMNDEYCECRTGQYTLKLSRKVISNHFGRNKGCTRKITNWPLFCRKHYQRATYNSALWQRRKVNLINRQFDVIEQELPGTTYTVALKKSEEDRLNAFCRAQSRGLSAEEAATADGVATKEGVSAFQAPIAVLHELGDYLGPNKAMLHAKQVLSLINDMLRDESTKEVPAIEFLPEKPANNAAKTNTSDIAPHLIPQVASAAASKKTKKNKSRRVSDKGAIRKHLWSGFALLTHQPYAGHGFLAASGVTAHCGMAYISLIFSIYSNAWIRPKHVVHVPTRPSGHCPTLRNSNTIPKTSSTAVPRRPAQLALATTVSPRSDPLSRGPLPCSCAARAPNPATLTPGAARSQVSGPPIPRYHISRLCRMTRRGFGNAAAGGAGAMLGRRTNQHARLVVIYRFGKPVSRT</sequence>
<feature type="compositionally biased region" description="Polar residues" evidence="1">
    <location>
        <begin position="388"/>
        <end position="401"/>
    </location>
</feature>
<evidence type="ECO:0000313" key="2">
    <source>
        <dbReference type="EMBL" id="KAF2654963.1"/>
    </source>
</evidence>
<evidence type="ECO:0000313" key="3">
    <source>
        <dbReference type="Proteomes" id="UP000799324"/>
    </source>
</evidence>
<name>A0A6A6T7Q1_9PLEO</name>
<feature type="region of interest" description="Disordered" evidence="1">
    <location>
        <begin position="40"/>
        <end position="72"/>
    </location>
</feature>
<evidence type="ECO:0000256" key="1">
    <source>
        <dbReference type="SAM" id="MobiDB-lite"/>
    </source>
</evidence>
<reference evidence="2" key="1">
    <citation type="journal article" date="2020" name="Stud. Mycol.">
        <title>101 Dothideomycetes genomes: a test case for predicting lifestyles and emergence of pathogens.</title>
        <authorList>
            <person name="Haridas S."/>
            <person name="Albert R."/>
            <person name="Binder M."/>
            <person name="Bloem J."/>
            <person name="Labutti K."/>
            <person name="Salamov A."/>
            <person name="Andreopoulos B."/>
            <person name="Baker S."/>
            <person name="Barry K."/>
            <person name="Bills G."/>
            <person name="Bluhm B."/>
            <person name="Cannon C."/>
            <person name="Castanera R."/>
            <person name="Culley D."/>
            <person name="Daum C."/>
            <person name="Ezra D."/>
            <person name="Gonzalez J."/>
            <person name="Henrissat B."/>
            <person name="Kuo A."/>
            <person name="Liang C."/>
            <person name="Lipzen A."/>
            <person name="Lutzoni F."/>
            <person name="Magnuson J."/>
            <person name="Mondo S."/>
            <person name="Nolan M."/>
            <person name="Ohm R."/>
            <person name="Pangilinan J."/>
            <person name="Park H.-J."/>
            <person name="Ramirez L."/>
            <person name="Alfaro M."/>
            <person name="Sun H."/>
            <person name="Tritt A."/>
            <person name="Yoshinaga Y."/>
            <person name="Zwiers L.-H."/>
            <person name="Turgeon B."/>
            <person name="Goodwin S."/>
            <person name="Spatafora J."/>
            <person name="Crous P."/>
            <person name="Grigoriev I."/>
        </authorList>
    </citation>
    <scope>NUCLEOTIDE SEQUENCE</scope>
    <source>
        <strain evidence="2">CBS 122681</strain>
    </source>
</reference>
<gene>
    <name evidence="2" type="ORF">K491DRAFT_679302</name>
</gene>
<dbReference type="Proteomes" id="UP000799324">
    <property type="component" value="Unassembled WGS sequence"/>
</dbReference>
<proteinExistence type="predicted"/>
<keyword evidence="3" id="KW-1185">Reference proteome</keyword>
<accession>A0A6A6T7Q1</accession>
<dbReference type="OrthoDB" id="4161595at2759"/>
<dbReference type="AlphaFoldDB" id="A0A6A6T7Q1"/>